<dbReference type="Proteomes" id="UP000037035">
    <property type="component" value="Unassembled WGS sequence"/>
</dbReference>
<dbReference type="PANTHER" id="PTHR35192">
    <property type="entry name" value="PROTEIN, PUTATIVE-RELATED"/>
    <property type="match status" value="1"/>
</dbReference>
<dbReference type="PANTHER" id="PTHR35192:SF2">
    <property type="entry name" value="APPLE DOMAIN-CONTAINING PROTEIN"/>
    <property type="match status" value="1"/>
</dbReference>
<comment type="caution">
    <text evidence="3">The sequence shown here is derived from an EMBL/GenBank/DDBJ whole genome shotgun (WGS) entry which is preliminary data.</text>
</comment>
<proteinExistence type="predicted"/>
<gene>
    <name evidence="3" type="ORF">VP01_1568g2</name>
</gene>
<dbReference type="OrthoDB" id="2501546at2759"/>
<keyword evidence="4" id="KW-1185">Reference proteome</keyword>
<sequence>MAHINSFSITLMSIFVVNQIRRIGAAEQDLAETAAAPRSSFENQLAARQLLGVDLRCGLNLNTFGQVAPLKASGEANLCLQCRFNAFGLISLDFSFLNSLTSSISAHGVSARDAAILQGHLQDELNAKAAQQKSRAQCDAAFSNDKRCAYSNYANGQCRAAAIDCVKNNRNGPVLAKAFGALFRKGGPSYCAICCNALSFFFFFFGRDQRGTKRALVPARKRGAACPIRRPSLSRAVRAVSRVACPISETSEFTPSTPYECLDTQQELTSCGGCVTLGNGTNCATLRGAGMSGCSNGKCTIFSCARGFKFSKRDQACHRVHSQQHVSSRSHFSR</sequence>
<evidence type="ECO:0000259" key="2">
    <source>
        <dbReference type="Pfam" id="PF21671"/>
    </source>
</evidence>
<keyword evidence="1" id="KW-0472">Membrane</keyword>
<dbReference type="VEuPathDB" id="FungiDB:VP01_1568g2"/>
<dbReference type="STRING" id="27349.A0A0L6VI19"/>
<keyword evidence="1" id="KW-1133">Transmembrane helix</keyword>
<dbReference type="EMBL" id="LAVV01006318">
    <property type="protein sequence ID" value="KNZ60339.1"/>
    <property type="molecule type" value="Genomic_DNA"/>
</dbReference>
<feature type="domain" description="Protein CPL1-like" evidence="2">
    <location>
        <begin position="259"/>
        <end position="317"/>
    </location>
</feature>
<evidence type="ECO:0000313" key="4">
    <source>
        <dbReference type="Proteomes" id="UP000037035"/>
    </source>
</evidence>
<keyword evidence="1" id="KW-0812">Transmembrane</keyword>
<evidence type="ECO:0000313" key="3">
    <source>
        <dbReference type="EMBL" id="KNZ60339.1"/>
    </source>
</evidence>
<evidence type="ECO:0000256" key="1">
    <source>
        <dbReference type="SAM" id="Phobius"/>
    </source>
</evidence>
<reference evidence="3 4" key="1">
    <citation type="submission" date="2015-08" db="EMBL/GenBank/DDBJ databases">
        <title>Next Generation Sequencing and Analysis of the Genome of Puccinia sorghi L Schw, the Causal Agent of Maize Common Rust.</title>
        <authorList>
            <person name="Rochi L."/>
            <person name="Burguener G."/>
            <person name="Darino M."/>
            <person name="Turjanski A."/>
            <person name="Kreff E."/>
            <person name="Dieguez M.J."/>
            <person name="Sacco F."/>
        </authorList>
    </citation>
    <scope>NUCLEOTIDE SEQUENCE [LARGE SCALE GENOMIC DNA]</scope>
    <source>
        <strain evidence="3 4">RO10H11247</strain>
    </source>
</reference>
<dbReference type="Pfam" id="PF21671">
    <property type="entry name" value="CPL1-like"/>
    <property type="match status" value="1"/>
</dbReference>
<organism evidence="3 4">
    <name type="scientific">Puccinia sorghi</name>
    <dbReference type="NCBI Taxonomy" id="27349"/>
    <lineage>
        <taxon>Eukaryota</taxon>
        <taxon>Fungi</taxon>
        <taxon>Dikarya</taxon>
        <taxon>Basidiomycota</taxon>
        <taxon>Pucciniomycotina</taxon>
        <taxon>Pucciniomycetes</taxon>
        <taxon>Pucciniales</taxon>
        <taxon>Pucciniaceae</taxon>
        <taxon>Puccinia</taxon>
    </lineage>
</organism>
<protein>
    <recommendedName>
        <fullName evidence="2">Protein CPL1-like domain-containing protein</fullName>
    </recommendedName>
</protein>
<accession>A0A0L6VI19</accession>
<dbReference type="InterPro" id="IPR038955">
    <property type="entry name" value="PriA/CPL1_fungi"/>
</dbReference>
<dbReference type="InterPro" id="IPR048661">
    <property type="entry name" value="CPL1-like"/>
</dbReference>
<name>A0A0L6VI19_9BASI</name>
<feature type="transmembrane region" description="Helical" evidence="1">
    <location>
        <begin position="187"/>
        <end position="205"/>
    </location>
</feature>
<dbReference type="AlphaFoldDB" id="A0A0L6VI19"/>